<keyword evidence="4" id="KW-0934">Plastid</keyword>
<dbReference type="AlphaFoldDB" id="A0A644ZG19"/>
<comment type="caution">
    <text evidence="13">The sequence shown here is derived from an EMBL/GenBank/DDBJ whole genome shotgun (WGS) entry which is preliminary data.</text>
</comment>
<evidence type="ECO:0000256" key="8">
    <source>
        <dbReference type="ARBA" id="ARBA00022946"/>
    </source>
</evidence>
<name>A0A644ZG19_9ZZZZ</name>
<dbReference type="GO" id="GO:0016020">
    <property type="term" value="C:membrane"/>
    <property type="evidence" value="ECO:0007669"/>
    <property type="project" value="UniProtKB-SubCell"/>
</dbReference>
<proteinExistence type="predicted"/>
<evidence type="ECO:0000256" key="6">
    <source>
        <dbReference type="ARBA" id="ARBA00022692"/>
    </source>
</evidence>
<feature type="transmembrane region" description="Helical" evidence="11">
    <location>
        <begin position="174"/>
        <end position="195"/>
    </location>
</feature>
<dbReference type="InterPro" id="IPR044838">
    <property type="entry name" value="EGY1-like"/>
</dbReference>
<feature type="transmembrane region" description="Helical" evidence="11">
    <location>
        <begin position="87"/>
        <end position="105"/>
    </location>
</feature>
<evidence type="ECO:0000256" key="3">
    <source>
        <dbReference type="ARBA" id="ARBA00022528"/>
    </source>
</evidence>
<evidence type="ECO:0000256" key="2">
    <source>
        <dbReference type="ARBA" id="ARBA00004229"/>
    </source>
</evidence>
<evidence type="ECO:0000256" key="1">
    <source>
        <dbReference type="ARBA" id="ARBA00004141"/>
    </source>
</evidence>
<evidence type="ECO:0000256" key="11">
    <source>
        <dbReference type="SAM" id="Phobius"/>
    </source>
</evidence>
<dbReference type="GO" id="GO:0009507">
    <property type="term" value="C:chloroplast"/>
    <property type="evidence" value="ECO:0007669"/>
    <property type="project" value="UniProtKB-SubCell"/>
</dbReference>
<evidence type="ECO:0000313" key="13">
    <source>
        <dbReference type="EMBL" id="MPM37643.1"/>
    </source>
</evidence>
<dbReference type="PANTHER" id="PTHR31412:SF0">
    <property type="entry name" value="ZINC METALLOPROTEASE EGY1, CHLOROPLASTIC-RELATED"/>
    <property type="match status" value="1"/>
</dbReference>
<sequence length="196" mass="21567">MASLVVLWIGLSQSVVARIPAVIPLGQALQMEGNSLIYLLFKYLHFGTLLPQPDGLGGTALLLYWVRYFFTGQPSPLGNLDVTISPVAWAGWVGLLVTALNLIPAGQLDGGHIFHLLFGQDQAKKVLPFIIGALALLGFVWDGWWLWAGLVFLFGRSYAEPLDQITELETKRKWLGILALIVFIITFTPVPLQLLS</sequence>
<keyword evidence="9 11" id="KW-1133">Transmembrane helix</keyword>
<evidence type="ECO:0000256" key="5">
    <source>
        <dbReference type="ARBA" id="ARBA00022670"/>
    </source>
</evidence>
<keyword evidence="10 11" id="KW-0472">Membrane</keyword>
<keyword evidence="7" id="KW-0378">Hydrolase</keyword>
<comment type="subcellular location">
    <subcellularLocation>
        <location evidence="1">Membrane</location>
        <topology evidence="1">Multi-pass membrane protein</topology>
    </subcellularLocation>
    <subcellularLocation>
        <location evidence="2">Plastid</location>
        <location evidence="2">Chloroplast</location>
    </subcellularLocation>
</comment>
<protein>
    <recommendedName>
        <fullName evidence="12">Peptidase M50 domain-containing protein</fullName>
    </recommendedName>
</protein>
<keyword evidence="5" id="KW-0645">Protease</keyword>
<evidence type="ECO:0000256" key="9">
    <source>
        <dbReference type="ARBA" id="ARBA00022989"/>
    </source>
</evidence>
<feature type="domain" description="Peptidase M50" evidence="12">
    <location>
        <begin position="83"/>
        <end position="122"/>
    </location>
</feature>
<dbReference type="Pfam" id="PF02163">
    <property type="entry name" value="Peptidase_M50"/>
    <property type="match status" value="1"/>
</dbReference>
<feature type="transmembrane region" description="Helical" evidence="11">
    <location>
        <begin position="126"/>
        <end position="154"/>
    </location>
</feature>
<evidence type="ECO:0000256" key="10">
    <source>
        <dbReference type="ARBA" id="ARBA00023136"/>
    </source>
</evidence>
<dbReference type="EMBL" id="VSSQ01008018">
    <property type="protein sequence ID" value="MPM37643.1"/>
    <property type="molecule type" value="Genomic_DNA"/>
</dbReference>
<dbReference type="GO" id="GO:0006508">
    <property type="term" value="P:proteolysis"/>
    <property type="evidence" value="ECO:0007669"/>
    <property type="project" value="UniProtKB-KW"/>
</dbReference>
<organism evidence="13">
    <name type="scientific">bioreactor metagenome</name>
    <dbReference type="NCBI Taxonomy" id="1076179"/>
    <lineage>
        <taxon>unclassified sequences</taxon>
        <taxon>metagenomes</taxon>
        <taxon>ecological metagenomes</taxon>
    </lineage>
</organism>
<dbReference type="PANTHER" id="PTHR31412">
    <property type="entry name" value="ZINC METALLOPROTEASE EGY1"/>
    <property type="match status" value="1"/>
</dbReference>
<dbReference type="GO" id="GO:0008233">
    <property type="term" value="F:peptidase activity"/>
    <property type="evidence" value="ECO:0007669"/>
    <property type="project" value="UniProtKB-KW"/>
</dbReference>
<keyword evidence="8" id="KW-0809">Transit peptide</keyword>
<evidence type="ECO:0000256" key="7">
    <source>
        <dbReference type="ARBA" id="ARBA00022801"/>
    </source>
</evidence>
<evidence type="ECO:0000259" key="12">
    <source>
        <dbReference type="Pfam" id="PF02163"/>
    </source>
</evidence>
<dbReference type="InterPro" id="IPR008915">
    <property type="entry name" value="Peptidase_M50"/>
</dbReference>
<gene>
    <name evidence="13" type="ORF">SDC9_84261</name>
</gene>
<reference evidence="13" key="1">
    <citation type="submission" date="2019-08" db="EMBL/GenBank/DDBJ databases">
        <authorList>
            <person name="Kucharzyk K."/>
            <person name="Murdoch R.W."/>
            <person name="Higgins S."/>
            <person name="Loffler F."/>
        </authorList>
    </citation>
    <scope>NUCLEOTIDE SEQUENCE</scope>
</reference>
<accession>A0A644ZG19</accession>
<keyword evidence="6 11" id="KW-0812">Transmembrane</keyword>
<keyword evidence="3" id="KW-0150">Chloroplast</keyword>
<evidence type="ECO:0000256" key="4">
    <source>
        <dbReference type="ARBA" id="ARBA00022640"/>
    </source>
</evidence>